<organism evidence="1 2">
    <name type="scientific">Microcystis aeruginosa NIES-3804</name>
    <dbReference type="NCBI Taxonomy" id="2517783"/>
    <lineage>
        <taxon>Bacteria</taxon>
        <taxon>Bacillati</taxon>
        <taxon>Cyanobacteriota</taxon>
        <taxon>Cyanophyceae</taxon>
        <taxon>Oscillatoriophycideae</taxon>
        <taxon>Chroococcales</taxon>
        <taxon>Microcystaceae</taxon>
        <taxon>Microcystis</taxon>
    </lineage>
</organism>
<dbReference type="RefSeq" id="WP_016515968.1">
    <property type="nucleotide sequence ID" value="NZ_BJCI01000024.1"/>
</dbReference>
<proteinExistence type="predicted"/>
<dbReference type="EMBL" id="BJCI01000024">
    <property type="protein sequence ID" value="GCL50230.1"/>
    <property type="molecule type" value="Genomic_DNA"/>
</dbReference>
<gene>
    <name evidence="1" type="ORF">NIES3804_17970</name>
</gene>
<accession>A0A6H9GRK2</accession>
<evidence type="ECO:0000313" key="2">
    <source>
        <dbReference type="Proteomes" id="UP000435041"/>
    </source>
</evidence>
<protein>
    <submittedName>
        <fullName evidence="1">Uncharacterized protein</fullName>
    </submittedName>
</protein>
<evidence type="ECO:0000313" key="1">
    <source>
        <dbReference type="EMBL" id="GCL50230.1"/>
    </source>
</evidence>
<comment type="caution">
    <text evidence="1">The sequence shown here is derived from an EMBL/GenBank/DDBJ whole genome shotgun (WGS) entry which is preliminary data.</text>
</comment>
<dbReference type="Proteomes" id="UP000435041">
    <property type="component" value="Unassembled WGS sequence"/>
</dbReference>
<name>A0A6H9GRK2_MICAE</name>
<sequence length="78" mass="8730">MSYLSEQILQTVEALPIEDQQQVLDFVEFIWTKRQKASTTEPETTPRSFFQVAQASIGVGEGPGDLSTNPDYMQGYGQ</sequence>
<reference evidence="1 2" key="1">
    <citation type="submission" date="2019-02" db="EMBL/GenBank/DDBJ databases">
        <title>Draft genome sequence of Arthrospira platensis NIES-3804.</title>
        <authorList>
            <person name="Yamaguchi H."/>
            <person name="Suzuki S."/>
            <person name="Kawachi M."/>
        </authorList>
    </citation>
    <scope>NUCLEOTIDE SEQUENCE [LARGE SCALE GENOMIC DNA]</scope>
    <source>
        <strain evidence="1 2">NIES-3804</strain>
    </source>
</reference>
<dbReference type="AlphaFoldDB" id="A0A6H9GRK2"/>